<feature type="domain" description="EAL" evidence="2">
    <location>
        <begin position="483"/>
        <end position="740"/>
    </location>
</feature>
<dbReference type="PANTHER" id="PTHR33121:SF70">
    <property type="entry name" value="SIGNALING PROTEIN YKOW"/>
    <property type="match status" value="1"/>
</dbReference>
<feature type="transmembrane region" description="Helical" evidence="1">
    <location>
        <begin position="20"/>
        <end position="40"/>
    </location>
</feature>
<dbReference type="InterPro" id="IPR001633">
    <property type="entry name" value="EAL_dom"/>
</dbReference>
<proteinExistence type="predicted"/>
<dbReference type="SUPFAM" id="SSF141868">
    <property type="entry name" value="EAL domain-like"/>
    <property type="match status" value="1"/>
</dbReference>
<gene>
    <name evidence="3" type="ORF">ACFFHW_03525</name>
</gene>
<dbReference type="Proteomes" id="UP001589814">
    <property type="component" value="Unassembled WGS sequence"/>
</dbReference>
<keyword evidence="1" id="KW-1133">Transmembrane helix</keyword>
<keyword evidence="4" id="KW-1185">Reference proteome</keyword>
<keyword evidence="1" id="KW-0472">Membrane</keyword>
<dbReference type="PANTHER" id="PTHR33121">
    <property type="entry name" value="CYCLIC DI-GMP PHOSPHODIESTERASE PDEF"/>
    <property type="match status" value="1"/>
</dbReference>
<dbReference type="EMBL" id="JBHLVX010000013">
    <property type="protein sequence ID" value="MFC0267079.1"/>
    <property type="molecule type" value="Genomic_DNA"/>
</dbReference>
<evidence type="ECO:0000313" key="3">
    <source>
        <dbReference type="EMBL" id="MFC0267079.1"/>
    </source>
</evidence>
<feature type="transmembrane region" description="Helical" evidence="1">
    <location>
        <begin position="131"/>
        <end position="151"/>
    </location>
</feature>
<accession>A0ABV6G098</accession>
<evidence type="ECO:0000256" key="1">
    <source>
        <dbReference type="SAM" id="Phobius"/>
    </source>
</evidence>
<feature type="transmembrane region" description="Helical" evidence="1">
    <location>
        <begin position="157"/>
        <end position="178"/>
    </location>
</feature>
<evidence type="ECO:0000259" key="2">
    <source>
        <dbReference type="PROSITE" id="PS50883"/>
    </source>
</evidence>
<feature type="transmembrane region" description="Helical" evidence="1">
    <location>
        <begin position="250"/>
        <end position="268"/>
    </location>
</feature>
<dbReference type="InterPro" id="IPR050706">
    <property type="entry name" value="Cyclic-di-GMP_PDE-like"/>
</dbReference>
<comment type="caution">
    <text evidence="3">The sequence shown here is derived from an EMBL/GenBank/DDBJ whole genome shotgun (WGS) entry which is preliminary data.</text>
</comment>
<dbReference type="SMART" id="SM00052">
    <property type="entry name" value="EAL"/>
    <property type="match status" value="1"/>
</dbReference>
<evidence type="ECO:0000313" key="4">
    <source>
        <dbReference type="Proteomes" id="UP001589814"/>
    </source>
</evidence>
<organism evidence="3 4">
    <name type="scientific">Kushneria aurantia</name>
    <dbReference type="NCBI Taxonomy" id="504092"/>
    <lineage>
        <taxon>Bacteria</taxon>
        <taxon>Pseudomonadati</taxon>
        <taxon>Pseudomonadota</taxon>
        <taxon>Gammaproteobacteria</taxon>
        <taxon>Oceanospirillales</taxon>
        <taxon>Halomonadaceae</taxon>
        <taxon>Kushneria</taxon>
    </lineage>
</organism>
<name>A0ABV6G098_9GAMM</name>
<keyword evidence="1" id="KW-0812">Transmembrane</keyword>
<dbReference type="InterPro" id="IPR035919">
    <property type="entry name" value="EAL_sf"/>
</dbReference>
<dbReference type="CDD" id="cd01948">
    <property type="entry name" value="EAL"/>
    <property type="match status" value="1"/>
</dbReference>
<dbReference type="PROSITE" id="PS50883">
    <property type="entry name" value="EAL"/>
    <property type="match status" value="1"/>
</dbReference>
<dbReference type="RefSeq" id="WP_019949919.1">
    <property type="nucleotide sequence ID" value="NZ_JBHLVX010000013.1"/>
</dbReference>
<feature type="transmembrane region" description="Helical" evidence="1">
    <location>
        <begin position="90"/>
        <end position="110"/>
    </location>
</feature>
<sequence>MNSKGRRHGDLSASLPQRLINGFALMLLCLAASMFFDRLFPTLPCGDSLTVPALLLPSDALAYGAVMARGACLIPFATLATLIYDLWLGASPFATLLHGLAFVLTLLFVLHLSRQLVLPVNNRRMRHLLRIPLIAVVCATLMAPLASLQFSNQWPNWPPIIAFWLGEATSILLFTPIARTLFHPCRHNARHDPPWSLRASLGWLAIAVMLLAIHALWHTNHALTLGWLSMLCLLPPVLVAYLLPPRWSRSGMAAFLTGWLVIACHQLAPTPAAVDQLLALQLSVLVAALIGFLCHELARNLESTSRRLAATALEDSVTGLCNSAGLSRFASDCGYREAAVIGVQIDDIDDLEMLIGNHEAQRVEYRLAQTLRGCEKHLGGCAARLRPGLMVVLVPCRGDTEKAGVNATAEALAQRLDDSRPQPAIAAARLGIHVVLIERLPLEALPRLAALLLRAVRQAPQQREALYRCRESVTTLIEQQRLAARWSHRLRSSLAGNECQGQLVLFAQPVVSRHTPHSARCEILLRWQSPAGELTGPNDFLPVAEACRLMPQIDAWVIEQTLAQLACHPQGRRLESVAINLSGQTLGCEWLKELIIRTLERYRWPPQRLCLEITETVPVRNQQRAGETLDALRALGVRVAIDDFGTGRAAFDYLKRFPLDLLKIDGTFVRQLGESELDREVVRTTCTLARQLRARVVAEFVESAEQMALLTGLGVDYFQGFGLARPMALTDYLDSLDRLAEGWMAQHDALHKSAGEGGWPPFSAG</sequence>
<protein>
    <submittedName>
        <fullName evidence="3">EAL domain-containing protein</fullName>
    </submittedName>
</protein>
<dbReference type="InterPro" id="IPR043128">
    <property type="entry name" value="Rev_trsase/Diguanyl_cyclase"/>
</dbReference>
<dbReference type="Gene3D" id="3.20.20.450">
    <property type="entry name" value="EAL domain"/>
    <property type="match status" value="1"/>
</dbReference>
<feature type="transmembrane region" description="Helical" evidence="1">
    <location>
        <begin position="223"/>
        <end position="243"/>
    </location>
</feature>
<dbReference type="Gene3D" id="3.30.70.270">
    <property type="match status" value="1"/>
</dbReference>
<dbReference type="Pfam" id="PF00563">
    <property type="entry name" value="EAL"/>
    <property type="match status" value="1"/>
</dbReference>
<reference evidence="3 4" key="1">
    <citation type="submission" date="2024-09" db="EMBL/GenBank/DDBJ databases">
        <authorList>
            <person name="Sun Q."/>
            <person name="Mori K."/>
        </authorList>
    </citation>
    <scope>NUCLEOTIDE SEQUENCE [LARGE SCALE GENOMIC DNA]</scope>
    <source>
        <strain evidence="3 4">CCM 7415</strain>
    </source>
</reference>
<feature type="transmembrane region" description="Helical" evidence="1">
    <location>
        <begin position="199"/>
        <end position="217"/>
    </location>
</feature>